<dbReference type="AlphaFoldDB" id="A0A834KFX3"/>
<name>A0A834KFX3_VESGE</name>
<evidence type="ECO:0000313" key="3">
    <source>
        <dbReference type="Proteomes" id="UP000617340"/>
    </source>
</evidence>
<reference evidence="2" key="1">
    <citation type="journal article" date="2020" name="G3 (Bethesda)">
        <title>High-Quality Assemblies for Three Invasive Social Wasps from the &lt;i&gt;Vespula&lt;/i&gt; Genus.</title>
        <authorList>
            <person name="Harrop T.W.R."/>
            <person name="Guhlin J."/>
            <person name="McLaughlin G.M."/>
            <person name="Permina E."/>
            <person name="Stockwell P."/>
            <person name="Gilligan J."/>
            <person name="Le Lec M.F."/>
            <person name="Gruber M.A.M."/>
            <person name="Quinn O."/>
            <person name="Lovegrove M."/>
            <person name="Duncan E.J."/>
            <person name="Remnant E.J."/>
            <person name="Van Eeckhoven J."/>
            <person name="Graham B."/>
            <person name="Knapp R.A."/>
            <person name="Langford K.W."/>
            <person name="Kronenberg Z."/>
            <person name="Press M.O."/>
            <person name="Eacker S.M."/>
            <person name="Wilson-Rankin E.E."/>
            <person name="Purcell J."/>
            <person name="Lester P.J."/>
            <person name="Dearden P.K."/>
        </authorList>
    </citation>
    <scope>NUCLEOTIDE SEQUENCE</scope>
    <source>
        <strain evidence="2">Linc-1</strain>
    </source>
</reference>
<evidence type="ECO:0000313" key="2">
    <source>
        <dbReference type="EMBL" id="KAF7403201.1"/>
    </source>
</evidence>
<keyword evidence="3" id="KW-1185">Reference proteome</keyword>
<feature type="compositionally biased region" description="Low complexity" evidence="1">
    <location>
        <begin position="32"/>
        <end position="68"/>
    </location>
</feature>
<feature type="region of interest" description="Disordered" evidence="1">
    <location>
        <begin position="1"/>
        <end position="69"/>
    </location>
</feature>
<comment type="caution">
    <text evidence="2">The sequence shown here is derived from an EMBL/GenBank/DDBJ whole genome shotgun (WGS) entry which is preliminary data.</text>
</comment>
<evidence type="ECO:0000256" key="1">
    <source>
        <dbReference type="SAM" id="MobiDB-lite"/>
    </source>
</evidence>
<dbReference type="Proteomes" id="UP000617340">
    <property type="component" value="Unassembled WGS sequence"/>
</dbReference>
<sequence>MYDVRVGEGCFSSGRRAPVCSSKPPLPPQPPRLVSSGCRISGAAASSSSTTSAPSSSSSSSLLSSSAVSRRRAVTDLGNPAAIEMAKARAMQAAQQEQRPVGLLETDLDDEVVLTTNVVDSSGCSNAGNSNKKTRSLLDLNHTSSVVPQGTSLENALRVPQLPVGSCHRNQRNDGTASGIDQRPHKSMEFLLDKENLHFVKSEQMFAMRCKRDKDIDDD</sequence>
<dbReference type="EMBL" id="JACSDZ010000005">
    <property type="protein sequence ID" value="KAF7403201.1"/>
    <property type="molecule type" value="Genomic_DNA"/>
</dbReference>
<protein>
    <submittedName>
        <fullName evidence="2">Uncharacterized protein</fullName>
    </submittedName>
</protein>
<gene>
    <name evidence="2" type="ORF">HZH68_005995</name>
</gene>
<proteinExistence type="predicted"/>
<accession>A0A834KFX3</accession>
<organism evidence="2 3">
    <name type="scientific">Vespula germanica</name>
    <name type="common">German yellow jacket</name>
    <name type="synonym">Paravespula germanica</name>
    <dbReference type="NCBI Taxonomy" id="30212"/>
    <lineage>
        <taxon>Eukaryota</taxon>
        <taxon>Metazoa</taxon>
        <taxon>Ecdysozoa</taxon>
        <taxon>Arthropoda</taxon>
        <taxon>Hexapoda</taxon>
        <taxon>Insecta</taxon>
        <taxon>Pterygota</taxon>
        <taxon>Neoptera</taxon>
        <taxon>Endopterygota</taxon>
        <taxon>Hymenoptera</taxon>
        <taxon>Apocrita</taxon>
        <taxon>Aculeata</taxon>
        <taxon>Vespoidea</taxon>
        <taxon>Vespidae</taxon>
        <taxon>Vespinae</taxon>
        <taxon>Vespula</taxon>
    </lineage>
</organism>